<reference evidence="4" key="1">
    <citation type="submission" date="2022-11" db="UniProtKB">
        <authorList>
            <consortium name="WormBaseParasite"/>
        </authorList>
    </citation>
    <scope>IDENTIFICATION</scope>
</reference>
<dbReference type="WBParaSite" id="nRc.2.0.1.t26503-RA">
    <property type="protein sequence ID" value="nRc.2.0.1.t26503-RA"/>
    <property type="gene ID" value="nRc.2.0.1.g26503"/>
</dbReference>
<keyword evidence="1" id="KW-0245">EGF-like domain</keyword>
<dbReference type="AlphaFoldDB" id="A0A915JK69"/>
<feature type="disulfide bond" evidence="1">
    <location>
        <begin position="150"/>
        <end position="159"/>
    </location>
</feature>
<evidence type="ECO:0000256" key="1">
    <source>
        <dbReference type="PROSITE-ProRule" id="PRU00076"/>
    </source>
</evidence>
<organism evidence="3 4">
    <name type="scientific">Romanomermis culicivorax</name>
    <name type="common">Nematode worm</name>
    <dbReference type="NCBI Taxonomy" id="13658"/>
    <lineage>
        <taxon>Eukaryota</taxon>
        <taxon>Metazoa</taxon>
        <taxon>Ecdysozoa</taxon>
        <taxon>Nematoda</taxon>
        <taxon>Enoplea</taxon>
        <taxon>Dorylaimia</taxon>
        <taxon>Mermithida</taxon>
        <taxon>Mermithoidea</taxon>
        <taxon>Mermithidae</taxon>
        <taxon>Romanomermis</taxon>
    </lineage>
</organism>
<dbReference type="PROSITE" id="PS00022">
    <property type="entry name" value="EGF_1"/>
    <property type="match status" value="1"/>
</dbReference>
<evidence type="ECO:0000259" key="2">
    <source>
        <dbReference type="PROSITE" id="PS50026"/>
    </source>
</evidence>
<evidence type="ECO:0000313" key="3">
    <source>
        <dbReference type="Proteomes" id="UP000887565"/>
    </source>
</evidence>
<proteinExistence type="predicted"/>
<dbReference type="SUPFAM" id="SSF57196">
    <property type="entry name" value="EGF/Laminin"/>
    <property type="match status" value="1"/>
</dbReference>
<dbReference type="InterPro" id="IPR000742">
    <property type="entry name" value="EGF"/>
</dbReference>
<evidence type="ECO:0000313" key="4">
    <source>
        <dbReference type="WBParaSite" id="nRc.2.0.1.t26503-RA"/>
    </source>
</evidence>
<keyword evidence="1" id="KW-1015">Disulfide bond</keyword>
<dbReference type="Proteomes" id="UP000887565">
    <property type="component" value="Unplaced"/>
</dbReference>
<accession>A0A915JK69</accession>
<feature type="domain" description="EGF-like" evidence="2">
    <location>
        <begin position="122"/>
        <end position="160"/>
    </location>
</feature>
<sequence>MTLVIGENHMFDIMVLASDSKIVAYESGYPIGRLAQFKNFTLWRIVERKLKLAGSFQAWVGENPYDNATLVKNSECLALDARSKNWTWSYIDCEKKIGRLCEMNCKLLNNMCEFRPASSFAFSGNCMPENPCQNFGTCDPLAKNGNMCHCFDGTRGQFCEIGKTLR</sequence>
<dbReference type="InterPro" id="IPR016187">
    <property type="entry name" value="CTDL_fold"/>
</dbReference>
<dbReference type="Gene3D" id="2.10.25.10">
    <property type="entry name" value="Laminin"/>
    <property type="match status" value="1"/>
</dbReference>
<keyword evidence="3" id="KW-1185">Reference proteome</keyword>
<dbReference type="PROSITE" id="PS50026">
    <property type="entry name" value="EGF_3"/>
    <property type="match status" value="1"/>
</dbReference>
<dbReference type="SUPFAM" id="SSF56436">
    <property type="entry name" value="C-type lectin-like"/>
    <property type="match status" value="1"/>
</dbReference>
<name>A0A915JK69_ROMCU</name>
<protein>
    <submittedName>
        <fullName evidence="4">EGF-like domain-containing protein</fullName>
    </submittedName>
</protein>
<comment type="caution">
    <text evidence="1">Lacks conserved residue(s) required for the propagation of feature annotation.</text>
</comment>
<dbReference type="CDD" id="cd00054">
    <property type="entry name" value="EGF_CA"/>
    <property type="match status" value="1"/>
</dbReference>